<dbReference type="Gene3D" id="2.20.100.10">
    <property type="entry name" value="Thrombospondin type-1 (TSP1) repeat"/>
    <property type="match status" value="1"/>
</dbReference>
<proteinExistence type="predicted"/>
<dbReference type="SMART" id="SM00209">
    <property type="entry name" value="TSP1"/>
    <property type="match status" value="1"/>
</dbReference>
<gene>
    <name evidence="1" type="ORF">CHARACLAT_026016</name>
</gene>
<dbReference type="InterPro" id="IPR036383">
    <property type="entry name" value="TSP1_rpt_sf"/>
</dbReference>
<name>A0ABU7D4Y2_9TELE</name>
<sequence>MCRLPKLIILSQAYRGVKSTQKIWRKCHHASECELGEWSQWSSCMKKNKTCGFKKGSQTRVRLPLPQIHSVDTSPTYVPSQTCAPETERRKCVVTKMPCARVSPTDLRG</sequence>
<dbReference type="PANTHER" id="PTHR46987">
    <property type="entry name" value="NEUROHYPOPHYSIAL HORMONES, N-TERMINAL DOMAIN CONTAINING PROTEIN"/>
    <property type="match status" value="1"/>
</dbReference>
<evidence type="ECO:0000313" key="1">
    <source>
        <dbReference type="EMBL" id="MED6268783.1"/>
    </source>
</evidence>
<organism evidence="1 2">
    <name type="scientific">Characodon lateralis</name>
    <dbReference type="NCBI Taxonomy" id="208331"/>
    <lineage>
        <taxon>Eukaryota</taxon>
        <taxon>Metazoa</taxon>
        <taxon>Chordata</taxon>
        <taxon>Craniata</taxon>
        <taxon>Vertebrata</taxon>
        <taxon>Euteleostomi</taxon>
        <taxon>Actinopterygii</taxon>
        <taxon>Neopterygii</taxon>
        <taxon>Teleostei</taxon>
        <taxon>Neoteleostei</taxon>
        <taxon>Acanthomorphata</taxon>
        <taxon>Ovalentaria</taxon>
        <taxon>Atherinomorphae</taxon>
        <taxon>Cyprinodontiformes</taxon>
        <taxon>Goodeidae</taxon>
        <taxon>Characodon</taxon>
    </lineage>
</organism>
<accession>A0ABU7D4Y2</accession>
<keyword evidence="2" id="KW-1185">Reference proteome</keyword>
<dbReference type="InterPro" id="IPR051514">
    <property type="entry name" value="R-spondin"/>
</dbReference>
<dbReference type="InterPro" id="IPR000884">
    <property type="entry name" value="TSP1_rpt"/>
</dbReference>
<dbReference type="Proteomes" id="UP001352852">
    <property type="component" value="Unassembled WGS sequence"/>
</dbReference>
<dbReference type="PANTHER" id="PTHR46987:SF5">
    <property type="entry name" value="R-SPONDIN-1"/>
    <property type="match status" value="1"/>
</dbReference>
<evidence type="ECO:0000313" key="2">
    <source>
        <dbReference type="Proteomes" id="UP001352852"/>
    </source>
</evidence>
<dbReference type="PROSITE" id="PS50092">
    <property type="entry name" value="TSP1"/>
    <property type="match status" value="1"/>
</dbReference>
<protein>
    <submittedName>
        <fullName evidence="1">Uncharacterized protein</fullName>
    </submittedName>
</protein>
<dbReference type="EMBL" id="JAHUTJ010011276">
    <property type="protein sequence ID" value="MED6268783.1"/>
    <property type="molecule type" value="Genomic_DNA"/>
</dbReference>
<comment type="caution">
    <text evidence="1">The sequence shown here is derived from an EMBL/GenBank/DDBJ whole genome shotgun (WGS) entry which is preliminary data.</text>
</comment>
<dbReference type="SUPFAM" id="SSF82895">
    <property type="entry name" value="TSP-1 type 1 repeat"/>
    <property type="match status" value="1"/>
</dbReference>
<reference evidence="1 2" key="1">
    <citation type="submission" date="2021-06" db="EMBL/GenBank/DDBJ databases">
        <authorList>
            <person name="Palmer J.M."/>
        </authorList>
    </citation>
    <scope>NUCLEOTIDE SEQUENCE [LARGE SCALE GENOMIC DNA]</scope>
    <source>
        <strain evidence="1 2">CL_MEX2019</strain>
        <tissue evidence="1">Muscle</tissue>
    </source>
</reference>